<dbReference type="InterPro" id="IPR042094">
    <property type="entry name" value="T2SS_GspF_sf"/>
</dbReference>
<sequence>MIWVAAIMSMVCSALIAWRVQAWFGPALQRYRQVYTQDAAIKLSEVFLFIDPAQLWLAAMLLAASGGLAAWAASDSLALGALAALLALRLPRYVVGRLRHRRLARFEQQLPGALLALAAALRAGVGLSTALRHIVDHSEPPLAQELGLILREQRLGVSFDAALQNLGQRVPAESTSLVIAAMGVAAQTGGNLAETLDGIARTLRERLALQGKVRALTAQGRLQAWIVGALPLLLMLVLDRMEPEAMAVLWHTPAGWAVLTAVILLEATGIMLIRRIVDIDI</sequence>
<dbReference type="RefSeq" id="WP_094796307.1">
    <property type="nucleotide sequence ID" value="NZ_NEVK01000003.1"/>
</dbReference>
<organism evidence="8 9">
    <name type="scientific">Bordetella genomosp. 7</name>
    <dbReference type="NCBI Taxonomy" id="1416805"/>
    <lineage>
        <taxon>Bacteria</taxon>
        <taxon>Pseudomonadati</taxon>
        <taxon>Pseudomonadota</taxon>
        <taxon>Betaproteobacteria</taxon>
        <taxon>Burkholderiales</taxon>
        <taxon>Alcaligenaceae</taxon>
        <taxon>Bordetella</taxon>
    </lineage>
</organism>
<comment type="subcellular location">
    <subcellularLocation>
        <location evidence="1">Cell membrane</location>
        <topology evidence="1">Multi-pass membrane protein</topology>
    </subcellularLocation>
</comment>
<accession>A0A261RKL5</accession>
<evidence type="ECO:0000256" key="3">
    <source>
        <dbReference type="ARBA" id="ARBA00022692"/>
    </source>
</evidence>
<feature type="transmembrane region" description="Helical" evidence="6">
    <location>
        <begin position="77"/>
        <end position="95"/>
    </location>
</feature>
<gene>
    <name evidence="8" type="ORF">CAL19_06570</name>
</gene>
<feature type="transmembrane region" description="Helical" evidence="6">
    <location>
        <begin position="6"/>
        <end position="25"/>
    </location>
</feature>
<keyword evidence="3 6" id="KW-0812">Transmembrane</keyword>
<evidence type="ECO:0000256" key="4">
    <source>
        <dbReference type="ARBA" id="ARBA00022989"/>
    </source>
</evidence>
<evidence type="ECO:0000313" key="9">
    <source>
        <dbReference type="Proteomes" id="UP000216947"/>
    </source>
</evidence>
<dbReference type="PANTHER" id="PTHR35007">
    <property type="entry name" value="INTEGRAL MEMBRANE PROTEIN-RELATED"/>
    <property type="match status" value="1"/>
</dbReference>
<proteinExistence type="predicted"/>
<dbReference type="InterPro" id="IPR018076">
    <property type="entry name" value="T2SS_GspF_dom"/>
</dbReference>
<evidence type="ECO:0000256" key="1">
    <source>
        <dbReference type="ARBA" id="ARBA00004651"/>
    </source>
</evidence>
<name>A0A261RKL5_9BORD</name>
<dbReference type="Proteomes" id="UP000216947">
    <property type="component" value="Unassembled WGS sequence"/>
</dbReference>
<dbReference type="EMBL" id="NEVK01000003">
    <property type="protein sequence ID" value="OZI25327.1"/>
    <property type="molecule type" value="Genomic_DNA"/>
</dbReference>
<keyword evidence="9" id="KW-1185">Reference proteome</keyword>
<evidence type="ECO:0000256" key="2">
    <source>
        <dbReference type="ARBA" id="ARBA00022475"/>
    </source>
</evidence>
<feature type="transmembrane region" description="Helical" evidence="6">
    <location>
        <begin position="46"/>
        <end position="71"/>
    </location>
</feature>
<comment type="caution">
    <text evidence="8">The sequence shown here is derived from an EMBL/GenBank/DDBJ whole genome shotgun (WGS) entry which is preliminary data.</text>
</comment>
<evidence type="ECO:0000313" key="8">
    <source>
        <dbReference type="EMBL" id="OZI25327.1"/>
    </source>
</evidence>
<dbReference type="GO" id="GO:0005886">
    <property type="term" value="C:plasma membrane"/>
    <property type="evidence" value="ECO:0007669"/>
    <property type="project" value="UniProtKB-SubCell"/>
</dbReference>
<keyword evidence="2" id="KW-1003">Cell membrane</keyword>
<reference evidence="9" key="1">
    <citation type="submission" date="2017-05" db="EMBL/GenBank/DDBJ databases">
        <title>Complete and WGS of Bordetella genogroups.</title>
        <authorList>
            <person name="Spilker T."/>
            <person name="Lipuma J."/>
        </authorList>
    </citation>
    <scope>NUCLEOTIDE SEQUENCE [LARGE SCALE GENOMIC DNA]</scope>
    <source>
        <strain evidence="9">AU18089</strain>
    </source>
</reference>
<protein>
    <submittedName>
        <fullName evidence="8">Pilus assembly protein</fullName>
    </submittedName>
</protein>
<dbReference type="Gene3D" id="1.20.81.30">
    <property type="entry name" value="Type II secretion system (T2SS), domain F"/>
    <property type="match status" value="1"/>
</dbReference>
<dbReference type="PANTHER" id="PTHR35007:SF1">
    <property type="entry name" value="PILUS ASSEMBLY PROTEIN"/>
    <property type="match status" value="1"/>
</dbReference>
<dbReference type="Pfam" id="PF00482">
    <property type="entry name" value="T2SSF"/>
    <property type="match status" value="1"/>
</dbReference>
<feature type="transmembrane region" description="Helical" evidence="6">
    <location>
        <begin position="222"/>
        <end position="241"/>
    </location>
</feature>
<feature type="transmembrane region" description="Helical" evidence="6">
    <location>
        <begin position="253"/>
        <end position="273"/>
    </location>
</feature>
<evidence type="ECO:0000256" key="6">
    <source>
        <dbReference type="SAM" id="Phobius"/>
    </source>
</evidence>
<dbReference type="AlphaFoldDB" id="A0A261RKL5"/>
<feature type="domain" description="Type II secretion system protein GspF" evidence="7">
    <location>
        <begin position="114"/>
        <end position="238"/>
    </location>
</feature>
<keyword evidence="5 6" id="KW-0472">Membrane</keyword>
<keyword evidence="4 6" id="KW-1133">Transmembrane helix</keyword>
<evidence type="ECO:0000259" key="7">
    <source>
        <dbReference type="Pfam" id="PF00482"/>
    </source>
</evidence>
<evidence type="ECO:0000256" key="5">
    <source>
        <dbReference type="ARBA" id="ARBA00023136"/>
    </source>
</evidence>